<dbReference type="Gene3D" id="3.40.50.880">
    <property type="match status" value="1"/>
</dbReference>
<comment type="catalytic activity">
    <reaction evidence="1 6">
        <text>Hydrolysis of terminal non-reducing beta-D-galactose residues in beta-D-galactosides.</text>
        <dbReference type="EC" id="3.2.1.23"/>
    </reaction>
</comment>
<dbReference type="InterPro" id="IPR017853">
    <property type="entry name" value="GH"/>
</dbReference>
<dbReference type="EC" id="3.2.1.23" evidence="3 6"/>
<comment type="similarity">
    <text evidence="2 6">Belongs to the glycosyl hydrolase 42 family.</text>
</comment>
<evidence type="ECO:0000256" key="6">
    <source>
        <dbReference type="PIRNR" id="PIRNR001084"/>
    </source>
</evidence>
<keyword evidence="11" id="KW-1185">Reference proteome</keyword>
<feature type="domain" description="Glycoside hydrolase family 42 N-terminal" evidence="7">
    <location>
        <begin position="20"/>
        <end position="391"/>
    </location>
</feature>
<feature type="domain" description="Beta-galactosidase C-terminal" evidence="9">
    <location>
        <begin position="611"/>
        <end position="665"/>
    </location>
</feature>
<dbReference type="InterPro" id="IPR029062">
    <property type="entry name" value="Class_I_gatase-like"/>
</dbReference>
<keyword evidence="4 6" id="KW-0378">Hydrolase</keyword>
<gene>
    <name evidence="10" type="ORF">HCK00_20180</name>
</gene>
<proteinExistence type="inferred from homology"/>
<dbReference type="InterPro" id="IPR013739">
    <property type="entry name" value="Beta_galactosidase_C"/>
</dbReference>
<dbReference type="InterPro" id="IPR003476">
    <property type="entry name" value="Glyco_hydro_42"/>
</dbReference>
<dbReference type="CDD" id="cd03143">
    <property type="entry name" value="A4_beta-galactosidase_middle_domain"/>
    <property type="match status" value="1"/>
</dbReference>
<evidence type="ECO:0000256" key="1">
    <source>
        <dbReference type="ARBA" id="ARBA00001412"/>
    </source>
</evidence>
<protein>
    <recommendedName>
        <fullName evidence="3 6">Beta-galactosidase</fullName>
        <shortName evidence="6">Beta-gal</shortName>
        <ecNumber evidence="3 6">3.2.1.23</ecNumber>
    </recommendedName>
</protein>
<evidence type="ECO:0000313" key="10">
    <source>
        <dbReference type="EMBL" id="NJQ02792.1"/>
    </source>
</evidence>
<keyword evidence="5 6" id="KW-0326">Glycosidase</keyword>
<evidence type="ECO:0000256" key="4">
    <source>
        <dbReference type="ARBA" id="ARBA00022801"/>
    </source>
</evidence>
<evidence type="ECO:0000259" key="8">
    <source>
        <dbReference type="Pfam" id="PF08532"/>
    </source>
</evidence>
<dbReference type="Pfam" id="PF08533">
    <property type="entry name" value="Glyco_hydro_42C"/>
    <property type="match status" value="1"/>
</dbReference>
<name>A0ABX1BYL6_9ACTN</name>
<evidence type="ECO:0000256" key="3">
    <source>
        <dbReference type="ARBA" id="ARBA00012756"/>
    </source>
</evidence>
<dbReference type="PIRSF" id="PIRSF001084">
    <property type="entry name" value="B-galactosidase"/>
    <property type="match status" value="1"/>
</dbReference>
<dbReference type="Pfam" id="PF08532">
    <property type="entry name" value="Glyco_hydro_42M"/>
    <property type="match status" value="1"/>
</dbReference>
<evidence type="ECO:0000256" key="2">
    <source>
        <dbReference type="ARBA" id="ARBA00005940"/>
    </source>
</evidence>
<accession>A0ABX1BYL6</accession>
<dbReference type="InterPro" id="IPR013738">
    <property type="entry name" value="Beta_galactosidase_Trimer"/>
</dbReference>
<dbReference type="Gene3D" id="2.60.40.1180">
    <property type="entry name" value="Golgi alpha-mannosidase II"/>
    <property type="match status" value="1"/>
</dbReference>
<comment type="caution">
    <text evidence="10">The sequence shown here is derived from an EMBL/GenBank/DDBJ whole genome shotgun (WGS) entry which is preliminary data.</text>
</comment>
<dbReference type="Proteomes" id="UP000695264">
    <property type="component" value="Unassembled WGS sequence"/>
</dbReference>
<evidence type="ECO:0000259" key="7">
    <source>
        <dbReference type="Pfam" id="PF02449"/>
    </source>
</evidence>
<dbReference type="PANTHER" id="PTHR36447:SF1">
    <property type="entry name" value="BETA-GALACTOSIDASE GANA"/>
    <property type="match status" value="1"/>
</dbReference>
<evidence type="ECO:0000256" key="5">
    <source>
        <dbReference type="ARBA" id="ARBA00023295"/>
    </source>
</evidence>
<dbReference type="InterPro" id="IPR013529">
    <property type="entry name" value="Glyco_hydro_42_N"/>
</dbReference>
<dbReference type="SUPFAM" id="SSF52317">
    <property type="entry name" value="Class I glutamine amidotransferase-like"/>
    <property type="match status" value="1"/>
</dbReference>
<dbReference type="EMBL" id="JAATEN010000017">
    <property type="protein sequence ID" value="NJQ02792.1"/>
    <property type="molecule type" value="Genomic_DNA"/>
</dbReference>
<organism evidence="10 11">
    <name type="scientific">Streptomyces zingiberis</name>
    <dbReference type="NCBI Taxonomy" id="2053010"/>
    <lineage>
        <taxon>Bacteria</taxon>
        <taxon>Bacillati</taxon>
        <taxon>Actinomycetota</taxon>
        <taxon>Actinomycetes</taxon>
        <taxon>Kitasatosporales</taxon>
        <taxon>Streptomycetaceae</taxon>
        <taxon>Streptomyces</taxon>
    </lineage>
</organism>
<dbReference type="Gene3D" id="3.20.20.80">
    <property type="entry name" value="Glycosidases"/>
    <property type="match status" value="1"/>
</dbReference>
<sequence>MTWSHGDNAWPTRGLSYGADYNPEQWDTEVWEEDVRLMRQAGVNLVSLGVFSWGLVEVADGEFDWGWMDEIVGLLEEHGIAIDLATPTAAPPAWLLAAHPEILPVERDMRQHWPGARLGWCPSSPVFRDHALRIVRALADRYGHREHVVMWHVSNELGGGNGRCYCDTSAAAFRAWLRRRYGTVDTLNEAWGTAFWGHTYRDFGHILPPRGDGAKNPSLVLDFDRFSSDELLAHYLAEREVLKSVTPGLPVTTNFMVGAEPDVVDYPRWARHMDIVANDHYTRSTDPVPEQDVALSGDRMRAMTTERRPWLLMEHSTSAVNWQPRNRAKTPGEMIRNSLSHVGHGADGVLFFQWRASRAGAEQFHSAMVPHAGEDTEVHRDVRTLGGHLRSLAPVLGSRAPRARVGILFDDEAGWALTKGIKPNNHLSYGRIVRDWHHAFWRLNETIDVLPPWSDLTGYEVLVVPGLFLTDDGTAARVRGFAEAGGTVVVGFLSGIVDENDQVRLGGYPGAFRDLLGVWCEEFRPLQEGERFTLDNGWSGTDWTELLRVRDAEVIARYAGGPLGGHPAITSRSLESGGRAVYVSAGLDRDALLALARSLTPPAAAASLPDGVEVLVRRNDEETFTFYINHTGEDVAVAARGREMLRDEPVGGTLHLPAGEVRVVRSGTGG</sequence>
<evidence type="ECO:0000313" key="11">
    <source>
        <dbReference type="Proteomes" id="UP000695264"/>
    </source>
</evidence>
<dbReference type="PANTHER" id="PTHR36447">
    <property type="entry name" value="BETA-GALACTOSIDASE GANA"/>
    <property type="match status" value="1"/>
</dbReference>
<reference evidence="10 11" key="1">
    <citation type="submission" date="2020-03" db="EMBL/GenBank/DDBJ databases">
        <title>WGS of actinomycetes isolated from Thailand.</title>
        <authorList>
            <person name="Thawai C."/>
        </authorList>
    </citation>
    <scope>NUCLEOTIDE SEQUENCE [LARGE SCALE GENOMIC DNA]</scope>
    <source>
        <strain evidence="10 11">PLAI 1-29</strain>
    </source>
</reference>
<dbReference type="RefSeq" id="WP_168103416.1">
    <property type="nucleotide sequence ID" value="NZ_JAATEN010000017.1"/>
</dbReference>
<dbReference type="InterPro" id="IPR013780">
    <property type="entry name" value="Glyco_hydro_b"/>
</dbReference>
<evidence type="ECO:0000259" key="9">
    <source>
        <dbReference type="Pfam" id="PF08533"/>
    </source>
</evidence>
<dbReference type="Pfam" id="PF02449">
    <property type="entry name" value="Glyco_hydro_42"/>
    <property type="match status" value="1"/>
</dbReference>
<dbReference type="SUPFAM" id="SSF51445">
    <property type="entry name" value="(Trans)glycosidases"/>
    <property type="match status" value="1"/>
</dbReference>
<feature type="domain" description="Beta-galactosidase trimerisation" evidence="8">
    <location>
        <begin position="403"/>
        <end position="600"/>
    </location>
</feature>